<dbReference type="Proteomes" id="UP000275846">
    <property type="component" value="Unassembled WGS sequence"/>
</dbReference>
<evidence type="ECO:0000259" key="3">
    <source>
        <dbReference type="PROSITE" id="PS50157"/>
    </source>
</evidence>
<accession>A0A183T0D0</accession>
<gene>
    <name evidence="4" type="ORF">SSLN_LOCUS9928</name>
</gene>
<dbReference type="GO" id="GO:0008270">
    <property type="term" value="F:zinc ion binding"/>
    <property type="evidence" value="ECO:0007669"/>
    <property type="project" value="UniProtKB-KW"/>
</dbReference>
<dbReference type="AlphaFoldDB" id="A0A183T0D0"/>
<keyword evidence="5" id="KW-1185">Reference proteome</keyword>
<evidence type="ECO:0000256" key="1">
    <source>
        <dbReference type="PROSITE-ProRule" id="PRU00042"/>
    </source>
</evidence>
<dbReference type="PROSITE" id="PS50157">
    <property type="entry name" value="ZINC_FINGER_C2H2_2"/>
    <property type="match status" value="1"/>
</dbReference>
<name>A0A183T0D0_SCHSO</name>
<evidence type="ECO:0000256" key="2">
    <source>
        <dbReference type="SAM" id="MobiDB-lite"/>
    </source>
</evidence>
<feature type="compositionally biased region" description="Basic and acidic residues" evidence="2">
    <location>
        <begin position="144"/>
        <end position="155"/>
    </location>
</feature>
<dbReference type="EMBL" id="UYSU01035547">
    <property type="protein sequence ID" value="VDL96313.1"/>
    <property type="molecule type" value="Genomic_DNA"/>
</dbReference>
<dbReference type="PANTHER" id="PTHR47027:SF20">
    <property type="entry name" value="REVERSE TRANSCRIPTASE-LIKE PROTEIN WITH RNA-DIRECTED DNA POLYMERASE DOMAIN"/>
    <property type="match status" value="1"/>
</dbReference>
<feature type="region of interest" description="Disordered" evidence="2">
    <location>
        <begin position="132"/>
        <end position="179"/>
    </location>
</feature>
<dbReference type="WBParaSite" id="SSLN_0001029401-mRNA-1">
    <property type="protein sequence ID" value="SSLN_0001029401-mRNA-1"/>
    <property type="gene ID" value="SSLN_0001029401"/>
</dbReference>
<evidence type="ECO:0000313" key="4">
    <source>
        <dbReference type="EMBL" id="VDL96313.1"/>
    </source>
</evidence>
<organism evidence="6">
    <name type="scientific">Schistocephalus solidus</name>
    <name type="common">Tapeworm</name>
    <dbReference type="NCBI Taxonomy" id="70667"/>
    <lineage>
        <taxon>Eukaryota</taxon>
        <taxon>Metazoa</taxon>
        <taxon>Spiralia</taxon>
        <taxon>Lophotrochozoa</taxon>
        <taxon>Platyhelminthes</taxon>
        <taxon>Cestoda</taxon>
        <taxon>Eucestoda</taxon>
        <taxon>Diphyllobothriidea</taxon>
        <taxon>Diphyllobothriidae</taxon>
        <taxon>Schistocephalus</taxon>
    </lineage>
</organism>
<sequence length="251" mass="26741">MDGQLINQRRMHSQSRVSTATIHELLFADDCALSATTERDIQKTINLFAAASDNFGLIINTENTGVMHEPPPNTACNATSITSNGAQIDAVDLPGEATSPEALKSIMRAQTESPKPAKNSYACTTSSGIDTVSTSAASSRRKNIAHDVDHPRHEYPTFSCPTSLDHQHHPPSRNSTAATLRSGNTALPSIHITAHFSPPETSTTASTTTVPSISDGVSDLNCPHCDHTCTSRIGLIGHLRIHCAETSKPVP</sequence>
<evidence type="ECO:0000313" key="6">
    <source>
        <dbReference type="WBParaSite" id="SSLN_0001029401-mRNA-1"/>
    </source>
</evidence>
<proteinExistence type="predicted"/>
<evidence type="ECO:0000313" key="5">
    <source>
        <dbReference type="Proteomes" id="UP000275846"/>
    </source>
</evidence>
<protein>
    <submittedName>
        <fullName evidence="6">C2H2-type domain-containing protein</fullName>
    </submittedName>
</protein>
<keyword evidence="1" id="KW-0862">Zinc</keyword>
<keyword evidence="1" id="KW-0479">Metal-binding</keyword>
<reference evidence="6" key="1">
    <citation type="submission" date="2016-06" db="UniProtKB">
        <authorList>
            <consortium name="WormBaseParasite"/>
        </authorList>
    </citation>
    <scope>IDENTIFICATION</scope>
</reference>
<reference evidence="4 5" key="2">
    <citation type="submission" date="2018-11" db="EMBL/GenBank/DDBJ databases">
        <authorList>
            <consortium name="Pathogen Informatics"/>
        </authorList>
    </citation>
    <scope>NUCLEOTIDE SEQUENCE [LARGE SCALE GENOMIC DNA]</scope>
    <source>
        <strain evidence="4 5">NST_G2</strain>
    </source>
</reference>
<keyword evidence="1" id="KW-0863">Zinc-finger</keyword>
<feature type="domain" description="C2H2-type" evidence="3">
    <location>
        <begin position="220"/>
        <end position="247"/>
    </location>
</feature>
<dbReference type="PROSITE" id="PS00028">
    <property type="entry name" value="ZINC_FINGER_C2H2_1"/>
    <property type="match status" value="1"/>
</dbReference>
<dbReference type="PANTHER" id="PTHR47027">
    <property type="entry name" value="REVERSE TRANSCRIPTASE DOMAIN-CONTAINING PROTEIN"/>
    <property type="match status" value="1"/>
</dbReference>
<dbReference type="InterPro" id="IPR013087">
    <property type="entry name" value="Znf_C2H2_type"/>
</dbReference>